<reference evidence="1" key="1">
    <citation type="submission" date="2023-08" db="EMBL/GenBank/DDBJ databases">
        <title>A de novo genome assembly of Solanum verrucosum Schlechtendal, a Mexican diploid species geographically isolated from the other diploid A-genome species in potato relatives.</title>
        <authorList>
            <person name="Hosaka K."/>
        </authorList>
    </citation>
    <scope>NUCLEOTIDE SEQUENCE</scope>
    <source>
        <tissue evidence="1">Young leaves</tissue>
    </source>
</reference>
<organism evidence="1 2">
    <name type="scientific">Solanum verrucosum</name>
    <dbReference type="NCBI Taxonomy" id="315347"/>
    <lineage>
        <taxon>Eukaryota</taxon>
        <taxon>Viridiplantae</taxon>
        <taxon>Streptophyta</taxon>
        <taxon>Embryophyta</taxon>
        <taxon>Tracheophyta</taxon>
        <taxon>Spermatophyta</taxon>
        <taxon>Magnoliopsida</taxon>
        <taxon>eudicotyledons</taxon>
        <taxon>Gunneridae</taxon>
        <taxon>Pentapetalae</taxon>
        <taxon>asterids</taxon>
        <taxon>lamiids</taxon>
        <taxon>Solanales</taxon>
        <taxon>Solanaceae</taxon>
        <taxon>Solanoideae</taxon>
        <taxon>Solaneae</taxon>
        <taxon>Solanum</taxon>
    </lineage>
</organism>
<gene>
    <name evidence="1" type="ORF">MTR67_050708</name>
</gene>
<name>A0AAF0V1Z1_SOLVR</name>
<dbReference type="CDD" id="cd09272">
    <property type="entry name" value="RNase_HI_RT_Ty1"/>
    <property type="match status" value="1"/>
</dbReference>
<proteinExistence type="predicted"/>
<dbReference type="EMBL" id="CP133623">
    <property type="protein sequence ID" value="WMV57323.1"/>
    <property type="molecule type" value="Genomic_DNA"/>
</dbReference>
<evidence type="ECO:0000313" key="2">
    <source>
        <dbReference type="Proteomes" id="UP001234989"/>
    </source>
</evidence>
<evidence type="ECO:0000313" key="1">
    <source>
        <dbReference type="EMBL" id="WMV57323.1"/>
    </source>
</evidence>
<dbReference type="PANTHER" id="PTHR11439:SF503">
    <property type="entry name" value="CYSTEINE-RICH RLK (RECEPTOR-LIKE PROTEIN KINASE) 8"/>
    <property type="match status" value="1"/>
</dbReference>
<dbReference type="PANTHER" id="PTHR11439">
    <property type="entry name" value="GAG-POL-RELATED RETROTRANSPOSON"/>
    <property type="match status" value="1"/>
</dbReference>
<sequence>MVYSDSDWAGSVDDIKNTSGYAFTLHSDMFSWNSKKQEVVAQSFSEKEYIASGDTTNQALWLRKNLCDF</sequence>
<dbReference type="AlphaFoldDB" id="A0AAF0V1Z1"/>
<accession>A0AAF0V1Z1</accession>
<dbReference type="Proteomes" id="UP001234989">
    <property type="component" value="Chromosome 12"/>
</dbReference>
<protein>
    <submittedName>
        <fullName evidence="1">Uncharacterized protein</fullName>
    </submittedName>
</protein>
<keyword evidence="2" id="KW-1185">Reference proteome</keyword>